<feature type="domain" description="Type I restriction modification DNA specificity" evidence="1">
    <location>
        <begin position="12"/>
        <end position="173"/>
    </location>
</feature>
<comment type="caution">
    <text evidence="2">The sequence shown here is derived from an EMBL/GenBank/DDBJ whole genome shotgun (WGS) entry which is preliminary data.</text>
</comment>
<gene>
    <name evidence="2" type="ORF">V2I23_06525</name>
</gene>
<dbReference type="Proteomes" id="UP001331664">
    <property type="component" value="Unassembled WGS sequence"/>
</dbReference>
<evidence type="ECO:0000313" key="3">
    <source>
        <dbReference type="Proteomes" id="UP001331664"/>
    </source>
</evidence>
<reference evidence="2 3" key="1">
    <citation type="submission" date="2024-01" db="EMBL/GenBank/DDBJ databases">
        <title>Campylobacter porcellus sp. nov.</title>
        <authorList>
            <person name="Papic B."/>
            <person name="Gruntar I."/>
        </authorList>
    </citation>
    <scope>NUCLEOTIDE SEQUENCE [LARGE SCALE GENOMIC DNA]</scope>
    <source>
        <strain evidence="2 3">CX2-4855-23</strain>
    </source>
</reference>
<proteinExistence type="predicted"/>
<organism evidence="2 3">
    <name type="scientific">Campylobacter porcelli</name>
    <dbReference type="NCBI Taxonomy" id="1660073"/>
    <lineage>
        <taxon>Bacteria</taxon>
        <taxon>Pseudomonadati</taxon>
        <taxon>Campylobacterota</taxon>
        <taxon>Epsilonproteobacteria</taxon>
        <taxon>Campylobacterales</taxon>
        <taxon>Campylobacteraceae</taxon>
        <taxon>Campylobacter</taxon>
    </lineage>
</organism>
<keyword evidence="2" id="KW-0255">Endonuclease</keyword>
<dbReference type="EMBL" id="JAZBRD010000010">
    <property type="protein sequence ID" value="MEE3744951.1"/>
    <property type="molecule type" value="Genomic_DNA"/>
</dbReference>
<dbReference type="GO" id="GO:0016787">
    <property type="term" value="F:hydrolase activity"/>
    <property type="evidence" value="ECO:0007669"/>
    <property type="project" value="UniProtKB-KW"/>
</dbReference>
<evidence type="ECO:0000313" key="2">
    <source>
        <dbReference type="EMBL" id="MEE3744951.1"/>
    </source>
</evidence>
<keyword evidence="2" id="KW-0378">Hydrolase</keyword>
<evidence type="ECO:0000259" key="1">
    <source>
        <dbReference type="Pfam" id="PF01420"/>
    </source>
</evidence>
<sequence>MNLVNGGGVEREFKIGDLFDKLSLKFLKSNFDKSNDISKIQTTEFSLPLVNAKDGDNGIMYYGRECDFESAEMTIDIVNDGAVSTGNVYAQPQKTGVLYNAYLIKSNFDISKNLLLFFATTIQKSIKLKFSYELKASWERVKNESIKLPVTANGKIDFDFMENFIKAIQKLIIKDLVIWSQKKIEATKQVVGL</sequence>
<dbReference type="InterPro" id="IPR000055">
    <property type="entry name" value="Restrct_endonuc_typeI_TRD"/>
</dbReference>
<dbReference type="Pfam" id="PF01420">
    <property type="entry name" value="Methylase_S"/>
    <property type="match status" value="1"/>
</dbReference>
<name>A0ABU7M5F8_9BACT</name>
<dbReference type="EC" id="3.1.21.-" evidence="2"/>
<keyword evidence="2" id="KW-0540">Nuclease</keyword>
<keyword evidence="3" id="KW-1185">Reference proteome</keyword>
<protein>
    <submittedName>
        <fullName evidence="2">Restriction endonuclease subunit S</fullName>
        <ecNumber evidence="2">3.1.21.-</ecNumber>
    </submittedName>
</protein>
<dbReference type="RefSeq" id="WP_330526318.1">
    <property type="nucleotide sequence ID" value="NZ_JAZBRD010000010.1"/>
</dbReference>
<dbReference type="GO" id="GO:0004519">
    <property type="term" value="F:endonuclease activity"/>
    <property type="evidence" value="ECO:0007669"/>
    <property type="project" value="UniProtKB-KW"/>
</dbReference>
<accession>A0ABU7M5F8</accession>